<dbReference type="Pfam" id="PF22936">
    <property type="entry name" value="Pol_BBD"/>
    <property type="match status" value="1"/>
</dbReference>
<gene>
    <name evidence="5" type="ORF">VITISV_025722</name>
</gene>
<protein>
    <recommendedName>
        <fullName evidence="4">CCHC-type domain-containing protein</fullName>
    </recommendedName>
</protein>
<dbReference type="SUPFAM" id="SSF57756">
    <property type="entry name" value="Retrovirus zinc finger-like domains"/>
    <property type="match status" value="1"/>
</dbReference>
<keyword evidence="2" id="KW-0862">Zinc</keyword>
<dbReference type="AlphaFoldDB" id="A5BAR0"/>
<dbReference type="GO" id="GO:0008270">
    <property type="term" value="F:zinc ion binding"/>
    <property type="evidence" value="ECO:0007669"/>
    <property type="project" value="UniProtKB-KW"/>
</dbReference>
<organism evidence="5">
    <name type="scientific">Vitis vinifera</name>
    <name type="common">Grape</name>
    <dbReference type="NCBI Taxonomy" id="29760"/>
    <lineage>
        <taxon>Eukaryota</taxon>
        <taxon>Viridiplantae</taxon>
        <taxon>Streptophyta</taxon>
        <taxon>Embryophyta</taxon>
        <taxon>Tracheophyta</taxon>
        <taxon>Spermatophyta</taxon>
        <taxon>Magnoliopsida</taxon>
        <taxon>eudicotyledons</taxon>
        <taxon>Gunneridae</taxon>
        <taxon>Pentapetalae</taxon>
        <taxon>rosids</taxon>
        <taxon>Vitales</taxon>
        <taxon>Vitaceae</taxon>
        <taxon>Viteae</taxon>
        <taxon>Vitis</taxon>
    </lineage>
</organism>
<dbReference type="GO" id="GO:0008233">
    <property type="term" value="F:peptidase activity"/>
    <property type="evidence" value="ECO:0007669"/>
    <property type="project" value="UniProtKB-KW"/>
</dbReference>
<reference evidence="5" key="1">
    <citation type="journal article" date="2007" name="PLoS ONE">
        <title>The first genome sequence of an elite grapevine cultivar (Pinot noir Vitis vinifera L.): coping with a highly heterozygous genome.</title>
        <authorList>
            <person name="Velasco R."/>
            <person name="Zharkikh A."/>
            <person name="Troggio M."/>
            <person name="Cartwright D.A."/>
            <person name="Cestaro A."/>
            <person name="Pruss D."/>
            <person name="Pindo M."/>
            <person name="FitzGerald L.M."/>
            <person name="Vezzulli S."/>
            <person name="Reid J."/>
            <person name="Malacarne G."/>
            <person name="Iliev D."/>
            <person name="Coppola G."/>
            <person name="Wardell B."/>
            <person name="Micheletti D."/>
            <person name="Macalma T."/>
            <person name="Facci M."/>
            <person name="Mitchell J.T."/>
            <person name="Perazzolli M."/>
            <person name="Eldredge G."/>
            <person name="Gatto P."/>
            <person name="Oyzerski R."/>
            <person name="Moretto M."/>
            <person name="Gutin N."/>
            <person name="Stefanini M."/>
            <person name="Chen Y."/>
            <person name="Segala C."/>
            <person name="Davenport C."/>
            <person name="Dematte L."/>
            <person name="Mraz A."/>
            <person name="Battilana J."/>
            <person name="Stormo K."/>
            <person name="Costa F."/>
            <person name="Tao Q."/>
            <person name="Si-Ammour A."/>
            <person name="Harkins T."/>
            <person name="Lackey A."/>
            <person name="Perbost C."/>
            <person name="Taillon B."/>
            <person name="Stella A."/>
            <person name="Solovyev V."/>
            <person name="Fawcett J.A."/>
            <person name="Sterck L."/>
            <person name="Vandepoele K."/>
            <person name="Grando S.M."/>
            <person name="Toppo S."/>
            <person name="Moser C."/>
            <person name="Lanchbury J."/>
            <person name="Bogden R."/>
            <person name="Skolnick M."/>
            <person name="Sgaramella V."/>
            <person name="Bhatnagar S.K."/>
            <person name="Fontana P."/>
            <person name="Gutin A."/>
            <person name="Van de Peer Y."/>
            <person name="Salamini F."/>
            <person name="Viola R."/>
        </authorList>
    </citation>
    <scope>NUCLEOTIDE SEQUENCE</scope>
</reference>
<dbReference type="InterPro" id="IPR039537">
    <property type="entry name" value="Retrotran_Ty1/copia-like"/>
</dbReference>
<evidence type="ECO:0000256" key="1">
    <source>
        <dbReference type="ARBA" id="ARBA00022670"/>
    </source>
</evidence>
<evidence type="ECO:0000259" key="4">
    <source>
        <dbReference type="PROSITE" id="PS50158"/>
    </source>
</evidence>
<evidence type="ECO:0000256" key="2">
    <source>
        <dbReference type="PROSITE-ProRule" id="PRU00047"/>
    </source>
</evidence>
<dbReference type="SMART" id="SM00343">
    <property type="entry name" value="ZnF_C2HC"/>
    <property type="match status" value="1"/>
</dbReference>
<keyword evidence="2" id="KW-0479">Metal-binding</keyword>
<dbReference type="InterPro" id="IPR054722">
    <property type="entry name" value="PolX-like_BBD"/>
</dbReference>
<keyword evidence="2" id="KW-0863">Zinc-finger</keyword>
<proteinExistence type="predicted"/>
<feature type="domain" description="CCHC-type" evidence="4">
    <location>
        <begin position="123"/>
        <end position="138"/>
    </location>
</feature>
<dbReference type="Gene3D" id="4.10.60.10">
    <property type="entry name" value="Zinc finger, CCHC-type"/>
    <property type="match status" value="1"/>
</dbReference>
<sequence length="347" mass="39411">MSRISSAKFDVVKFDGSGNFSLWHRRVKDLLVQQGMVKALYGKQPEGMNDIDWKDLEAKVAATIRLCLANDVMYHMKKANDESSQGERLMVKSNQERGRNKFRSESSNNKSRSKSKKRKDIQCYKCGKKGHMKRDCPEKKKRGSVSENKEGSSKSANVVTEEDSESGDGDMLSVSSSSDHLTDSWILDSTCSYHMTPNKDWFNTYRSVNSGSILMGSDVSCGVATVESESDNIVLWHMRLGHMGERGMMELHKRNLLKGIKTCLEKKFWAEVVNMECYLFNKSPIATLDGKITEEVWTGGPVDYSGLRVFVCSTYVHIPNEERSKLDVKSRQCIFLRYQKGVKDFKL</sequence>
<dbReference type="PROSITE" id="PS50158">
    <property type="entry name" value="ZF_CCHC"/>
    <property type="match status" value="1"/>
</dbReference>
<feature type="compositionally biased region" description="Basic and acidic residues" evidence="3">
    <location>
        <begin position="94"/>
        <end position="104"/>
    </location>
</feature>
<dbReference type="GO" id="GO:0006508">
    <property type="term" value="P:proteolysis"/>
    <property type="evidence" value="ECO:0007669"/>
    <property type="project" value="UniProtKB-KW"/>
</dbReference>
<accession>A5BAR0</accession>
<evidence type="ECO:0000313" key="5">
    <source>
        <dbReference type="EMBL" id="CAN63293.1"/>
    </source>
</evidence>
<dbReference type="PANTHER" id="PTHR42648:SF28">
    <property type="entry name" value="TRANSPOSON-ENCODED PROTEIN WITH RIBONUCLEASE H-LIKE AND RETROVIRUS ZINC FINGER-LIKE DOMAINS"/>
    <property type="match status" value="1"/>
</dbReference>
<dbReference type="InterPro" id="IPR036875">
    <property type="entry name" value="Znf_CCHC_sf"/>
</dbReference>
<keyword evidence="1" id="KW-0645">Protease</keyword>
<dbReference type="PANTHER" id="PTHR42648">
    <property type="entry name" value="TRANSPOSASE, PUTATIVE-RELATED"/>
    <property type="match status" value="1"/>
</dbReference>
<evidence type="ECO:0000256" key="3">
    <source>
        <dbReference type="SAM" id="MobiDB-lite"/>
    </source>
</evidence>
<keyword evidence="1" id="KW-0378">Hydrolase</keyword>
<name>A5BAR0_VITVI</name>
<dbReference type="Pfam" id="PF00098">
    <property type="entry name" value="zf-CCHC"/>
    <property type="match status" value="1"/>
</dbReference>
<dbReference type="GO" id="GO:0003676">
    <property type="term" value="F:nucleic acid binding"/>
    <property type="evidence" value="ECO:0007669"/>
    <property type="project" value="InterPro"/>
</dbReference>
<dbReference type="InterPro" id="IPR001878">
    <property type="entry name" value="Znf_CCHC"/>
</dbReference>
<dbReference type="EMBL" id="AM452587">
    <property type="protein sequence ID" value="CAN63293.1"/>
    <property type="molecule type" value="Genomic_DNA"/>
</dbReference>
<dbReference type="Pfam" id="PF25597">
    <property type="entry name" value="SH3_retrovirus"/>
    <property type="match status" value="1"/>
</dbReference>
<feature type="region of interest" description="Disordered" evidence="3">
    <location>
        <begin position="79"/>
        <end position="177"/>
    </location>
</feature>
<dbReference type="InterPro" id="IPR057670">
    <property type="entry name" value="SH3_retrovirus"/>
</dbReference>